<proteinExistence type="predicted"/>
<protein>
    <submittedName>
        <fullName evidence="2">Uncharacterized protein</fullName>
    </submittedName>
</protein>
<evidence type="ECO:0000256" key="1">
    <source>
        <dbReference type="SAM" id="MobiDB-lite"/>
    </source>
</evidence>
<name>A0ABN8XSP8_RANTA</name>
<dbReference type="EMBL" id="OX459937">
    <property type="protein sequence ID" value="CAI9152425.1"/>
    <property type="molecule type" value="Genomic_DNA"/>
</dbReference>
<sequence>MPRSVTSSHSRLFGSPSDHRRPKELPLLEPKQELEEMVGLVAEIMMPVFWKKCPSPVTSQHAQELHGEQSRTLGPICSLAQVNASVVSHWSGKFPLSNISLCCWES</sequence>
<feature type="region of interest" description="Disordered" evidence="1">
    <location>
        <begin position="1"/>
        <end position="28"/>
    </location>
</feature>
<keyword evidence="3" id="KW-1185">Reference proteome</keyword>
<gene>
    <name evidence="2" type="ORF">MRATA1EN1_LOCUS1387</name>
</gene>
<dbReference type="Proteomes" id="UP001176941">
    <property type="component" value="Chromosome 1"/>
</dbReference>
<accession>A0ABN8XSP8</accession>
<feature type="compositionally biased region" description="Basic and acidic residues" evidence="1">
    <location>
        <begin position="17"/>
        <end position="28"/>
    </location>
</feature>
<organism evidence="2 3">
    <name type="scientific">Rangifer tarandus platyrhynchus</name>
    <name type="common">Svalbard reindeer</name>
    <dbReference type="NCBI Taxonomy" id="3082113"/>
    <lineage>
        <taxon>Eukaryota</taxon>
        <taxon>Metazoa</taxon>
        <taxon>Chordata</taxon>
        <taxon>Craniata</taxon>
        <taxon>Vertebrata</taxon>
        <taxon>Euteleostomi</taxon>
        <taxon>Mammalia</taxon>
        <taxon>Eutheria</taxon>
        <taxon>Laurasiatheria</taxon>
        <taxon>Artiodactyla</taxon>
        <taxon>Ruminantia</taxon>
        <taxon>Pecora</taxon>
        <taxon>Cervidae</taxon>
        <taxon>Odocoileinae</taxon>
        <taxon>Rangifer</taxon>
    </lineage>
</organism>
<reference evidence="2" key="1">
    <citation type="submission" date="2023-04" db="EMBL/GenBank/DDBJ databases">
        <authorList>
            <consortium name="ELIXIR-Norway"/>
        </authorList>
    </citation>
    <scope>NUCLEOTIDE SEQUENCE [LARGE SCALE GENOMIC DNA]</scope>
</reference>
<feature type="compositionally biased region" description="Polar residues" evidence="1">
    <location>
        <begin position="1"/>
        <end position="10"/>
    </location>
</feature>
<evidence type="ECO:0000313" key="3">
    <source>
        <dbReference type="Proteomes" id="UP001176941"/>
    </source>
</evidence>
<evidence type="ECO:0000313" key="2">
    <source>
        <dbReference type="EMBL" id="CAI9152425.1"/>
    </source>
</evidence>